<evidence type="ECO:0000256" key="1">
    <source>
        <dbReference type="SAM" id="SignalP"/>
    </source>
</evidence>
<reference evidence="2 3" key="1">
    <citation type="submission" date="2020-03" db="EMBL/GenBank/DDBJ databases">
        <title>Genomic Encyclopedia of Type Strains, Phase IV (KMG-IV): sequencing the most valuable type-strain genomes for metagenomic binning, comparative biology and taxonomic classification.</title>
        <authorList>
            <person name="Goeker M."/>
        </authorList>
    </citation>
    <scope>NUCLEOTIDE SEQUENCE [LARGE SCALE GENOMIC DNA]</scope>
    <source>
        <strain evidence="2 3">DSM 27651</strain>
    </source>
</reference>
<keyword evidence="1" id="KW-0732">Signal</keyword>
<sequence length="165" mass="16372">MTRFILSAGLATVAAVAPAAAQLSVAAPADVLAATRSCIAASGNGAVDGARLEADGWRRGTASSDGQAVETPLSFYGRPNGNVVLMTGPGAAGQPQVCLVTARVADVRGRGAVQAALTGAFGDPIQSAPDGILWRAPSHIVQLAATGSDAQPAVRVAVAFVRGVN</sequence>
<proteinExistence type="predicted"/>
<comment type="caution">
    <text evidence="2">The sequence shown here is derived from an EMBL/GenBank/DDBJ whole genome shotgun (WGS) entry which is preliminary data.</text>
</comment>
<dbReference type="RefSeq" id="WP_167954530.1">
    <property type="nucleotide sequence ID" value="NZ_JAATJE010000002.1"/>
</dbReference>
<organism evidence="2 3">
    <name type="scientific">Sphingomonas jejuensis</name>
    <dbReference type="NCBI Taxonomy" id="904715"/>
    <lineage>
        <taxon>Bacteria</taxon>
        <taxon>Pseudomonadati</taxon>
        <taxon>Pseudomonadota</taxon>
        <taxon>Alphaproteobacteria</taxon>
        <taxon>Sphingomonadales</taxon>
        <taxon>Sphingomonadaceae</taxon>
        <taxon>Sphingomonas</taxon>
    </lineage>
</organism>
<keyword evidence="3" id="KW-1185">Reference proteome</keyword>
<evidence type="ECO:0000313" key="2">
    <source>
        <dbReference type="EMBL" id="NJC34452.1"/>
    </source>
</evidence>
<feature type="signal peptide" evidence="1">
    <location>
        <begin position="1"/>
        <end position="21"/>
    </location>
</feature>
<gene>
    <name evidence="2" type="ORF">GGR88_001966</name>
</gene>
<dbReference type="EMBL" id="JAATJE010000002">
    <property type="protein sequence ID" value="NJC34452.1"/>
    <property type="molecule type" value="Genomic_DNA"/>
</dbReference>
<name>A0ABX0XM48_9SPHN</name>
<evidence type="ECO:0000313" key="3">
    <source>
        <dbReference type="Proteomes" id="UP000734218"/>
    </source>
</evidence>
<feature type="chain" id="PRO_5046678584" evidence="1">
    <location>
        <begin position="22"/>
        <end position="165"/>
    </location>
</feature>
<dbReference type="Proteomes" id="UP000734218">
    <property type="component" value="Unassembled WGS sequence"/>
</dbReference>
<protein>
    <submittedName>
        <fullName evidence="2">Uncharacterized protein</fullName>
    </submittedName>
</protein>
<accession>A0ABX0XM48</accession>